<protein>
    <submittedName>
        <fullName evidence="5">Uncharacterized protein</fullName>
    </submittedName>
</protein>
<dbReference type="EMBL" id="GL377567">
    <property type="protein sequence ID" value="EFJ36519.1"/>
    <property type="molecule type" value="Genomic_DNA"/>
</dbReference>
<dbReference type="SUPFAM" id="SSF51735">
    <property type="entry name" value="NAD(P)-binding Rossmann-fold domains"/>
    <property type="match status" value="1"/>
</dbReference>
<evidence type="ECO:0000256" key="1">
    <source>
        <dbReference type="ARBA" id="ARBA00006484"/>
    </source>
</evidence>
<dbReference type="Pfam" id="PF00106">
    <property type="entry name" value="adh_short"/>
    <property type="match status" value="1"/>
</dbReference>
<evidence type="ECO:0000256" key="4">
    <source>
        <dbReference type="RuleBase" id="RU000363"/>
    </source>
</evidence>
<dbReference type="Proteomes" id="UP000001514">
    <property type="component" value="Unassembled WGS sequence"/>
</dbReference>
<gene>
    <name evidence="5" type="ORF">SELMODRAFT_78745</name>
</gene>
<dbReference type="PRINTS" id="PR00080">
    <property type="entry name" value="SDRFAMILY"/>
</dbReference>
<evidence type="ECO:0000256" key="2">
    <source>
        <dbReference type="ARBA" id="ARBA00022857"/>
    </source>
</evidence>
<keyword evidence="6" id="KW-1185">Reference proteome</keyword>
<reference evidence="5 6" key="1">
    <citation type="journal article" date="2011" name="Science">
        <title>The Selaginella genome identifies genetic changes associated with the evolution of vascular plants.</title>
        <authorList>
            <person name="Banks J.A."/>
            <person name="Nishiyama T."/>
            <person name="Hasebe M."/>
            <person name="Bowman J.L."/>
            <person name="Gribskov M."/>
            <person name="dePamphilis C."/>
            <person name="Albert V.A."/>
            <person name="Aono N."/>
            <person name="Aoyama T."/>
            <person name="Ambrose B.A."/>
            <person name="Ashton N.W."/>
            <person name="Axtell M.J."/>
            <person name="Barker E."/>
            <person name="Barker M.S."/>
            <person name="Bennetzen J.L."/>
            <person name="Bonawitz N.D."/>
            <person name="Chapple C."/>
            <person name="Cheng C."/>
            <person name="Correa L.G."/>
            <person name="Dacre M."/>
            <person name="DeBarry J."/>
            <person name="Dreyer I."/>
            <person name="Elias M."/>
            <person name="Engstrom E.M."/>
            <person name="Estelle M."/>
            <person name="Feng L."/>
            <person name="Finet C."/>
            <person name="Floyd S.K."/>
            <person name="Frommer W.B."/>
            <person name="Fujita T."/>
            <person name="Gramzow L."/>
            <person name="Gutensohn M."/>
            <person name="Harholt J."/>
            <person name="Hattori M."/>
            <person name="Heyl A."/>
            <person name="Hirai T."/>
            <person name="Hiwatashi Y."/>
            <person name="Ishikawa M."/>
            <person name="Iwata M."/>
            <person name="Karol K.G."/>
            <person name="Koehler B."/>
            <person name="Kolukisaoglu U."/>
            <person name="Kubo M."/>
            <person name="Kurata T."/>
            <person name="Lalonde S."/>
            <person name="Li K."/>
            <person name="Li Y."/>
            <person name="Litt A."/>
            <person name="Lyons E."/>
            <person name="Manning G."/>
            <person name="Maruyama T."/>
            <person name="Michael T.P."/>
            <person name="Mikami K."/>
            <person name="Miyazaki S."/>
            <person name="Morinaga S."/>
            <person name="Murata T."/>
            <person name="Mueller-Roeber B."/>
            <person name="Nelson D.R."/>
            <person name="Obara M."/>
            <person name="Oguri Y."/>
            <person name="Olmstead R.G."/>
            <person name="Onodera N."/>
            <person name="Petersen B.L."/>
            <person name="Pils B."/>
            <person name="Prigge M."/>
            <person name="Rensing S.A."/>
            <person name="Riano-Pachon D.M."/>
            <person name="Roberts A.W."/>
            <person name="Sato Y."/>
            <person name="Scheller H.V."/>
            <person name="Schulz B."/>
            <person name="Schulz C."/>
            <person name="Shakirov E.V."/>
            <person name="Shibagaki N."/>
            <person name="Shinohara N."/>
            <person name="Shippen D.E."/>
            <person name="Soerensen I."/>
            <person name="Sotooka R."/>
            <person name="Sugimoto N."/>
            <person name="Sugita M."/>
            <person name="Sumikawa N."/>
            <person name="Tanurdzic M."/>
            <person name="Theissen G."/>
            <person name="Ulvskov P."/>
            <person name="Wakazuki S."/>
            <person name="Weng J.K."/>
            <person name="Willats W.W."/>
            <person name="Wipf D."/>
            <person name="Wolf P.G."/>
            <person name="Yang L."/>
            <person name="Zimmer A.D."/>
            <person name="Zhu Q."/>
            <person name="Mitros T."/>
            <person name="Hellsten U."/>
            <person name="Loque D."/>
            <person name="Otillar R."/>
            <person name="Salamov A."/>
            <person name="Schmutz J."/>
            <person name="Shapiro H."/>
            <person name="Lindquist E."/>
            <person name="Lucas S."/>
            <person name="Rokhsar D."/>
            <person name="Grigoriev I.V."/>
        </authorList>
    </citation>
    <scope>NUCLEOTIDE SEQUENCE [LARGE SCALE GENOMIC DNA]</scope>
</reference>
<feature type="non-terminal residue" evidence="5">
    <location>
        <position position="1"/>
    </location>
</feature>
<keyword evidence="3" id="KW-0560">Oxidoreductase</keyword>
<dbReference type="Gene3D" id="3.40.50.720">
    <property type="entry name" value="NAD(P)-binding Rossmann-like Domain"/>
    <property type="match status" value="1"/>
</dbReference>
<dbReference type="STRING" id="88036.D8QVU4"/>
<name>D8QVU4_SELML</name>
<dbReference type="PANTHER" id="PTHR43490">
    <property type="entry name" value="(+)-NEOMENTHOL DEHYDROGENASE"/>
    <property type="match status" value="1"/>
</dbReference>
<dbReference type="FunCoup" id="D8QVU4">
    <property type="interactions" value="473"/>
</dbReference>
<dbReference type="InterPro" id="IPR002347">
    <property type="entry name" value="SDR_fam"/>
</dbReference>
<comment type="similarity">
    <text evidence="1 4">Belongs to the short-chain dehydrogenases/reductases (SDR) family.</text>
</comment>
<dbReference type="OMA" id="FRDEYWK"/>
<dbReference type="eggNOG" id="KOG1208">
    <property type="taxonomic scope" value="Eukaryota"/>
</dbReference>
<dbReference type="PANTHER" id="PTHR43490:SF99">
    <property type="entry name" value="SHORT-CHAIN DEHYDROGENASE_REDUCTASE"/>
    <property type="match status" value="1"/>
</dbReference>
<sequence length="320" mass="35493">RWWSKDTIAVVTGSNKGLGFAIAQGLALKGVMTVLTARDEQRGLAALNSLKQDQRINPATLQFHVLDVRSTSSIQNFAKWIETKFGGLDILVNNAGISRNEHLGNPTVEGSKDVISTNFYGTRMVTECLLHLMRSQSHHGARIINVSSATSRMDALRNQTVVQKVSKLSMETLDEVVGEFIEDVEHGRLIVKGWTGIFGAYDYCLSKLLLNAYSRVLARDLSKQGGKFFVNCMCPGLTSTDMSRNNGHSAQIGADTVIWLALLPASKSTTGRFFSNRQDVGFDHIPLYLEKGTYSKLLDEFDECIRTSMPPLHPVFLKMY</sequence>
<dbReference type="InParanoid" id="D8QVU4"/>
<evidence type="ECO:0000313" key="6">
    <source>
        <dbReference type="Proteomes" id="UP000001514"/>
    </source>
</evidence>
<organism evidence="6">
    <name type="scientific">Selaginella moellendorffii</name>
    <name type="common">Spikemoss</name>
    <dbReference type="NCBI Taxonomy" id="88036"/>
    <lineage>
        <taxon>Eukaryota</taxon>
        <taxon>Viridiplantae</taxon>
        <taxon>Streptophyta</taxon>
        <taxon>Embryophyta</taxon>
        <taxon>Tracheophyta</taxon>
        <taxon>Lycopodiopsida</taxon>
        <taxon>Selaginellales</taxon>
        <taxon>Selaginellaceae</taxon>
        <taxon>Selaginella</taxon>
    </lineage>
</organism>
<dbReference type="Gramene" id="EFJ36519">
    <property type="protein sequence ID" value="EFJ36519"/>
    <property type="gene ID" value="SELMODRAFT_78745"/>
</dbReference>
<evidence type="ECO:0000313" key="5">
    <source>
        <dbReference type="EMBL" id="EFJ36519.1"/>
    </source>
</evidence>
<dbReference type="AlphaFoldDB" id="D8QVU4"/>
<proteinExistence type="inferred from homology"/>
<keyword evidence="2" id="KW-0521">NADP</keyword>
<dbReference type="InterPro" id="IPR036291">
    <property type="entry name" value="NAD(P)-bd_dom_sf"/>
</dbReference>
<dbReference type="KEGG" id="smo:SELMODRAFT_78745"/>
<dbReference type="GO" id="GO:0016491">
    <property type="term" value="F:oxidoreductase activity"/>
    <property type="evidence" value="ECO:0007669"/>
    <property type="project" value="UniProtKB-KW"/>
</dbReference>
<evidence type="ECO:0000256" key="3">
    <source>
        <dbReference type="ARBA" id="ARBA00023002"/>
    </source>
</evidence>
<accession>D8QVU4</accession>
<dbReference type="PRINTS" id="PR00081">
    <property type="entry name" value="GDHRDH"/>
</dbReference>
<dbReference type="HOGENOM" id="CLU_010194_9_0_1"/>